<evidence type="ECO:0000313" key="2">
    <source>
        <dbReference type="EMBL" id="MDC0710004.1"/>
    </source>
</evidence>
<keyword evidence="3" id="KW-1185">Reference proteome</keyword>
<dbReference type="Gene3D" id="3.40.50.150">
    <property type="entry name" value="Vaccinia Virus protein VP39"/>
    <property type="match status" value="1"/>
</dbReference>
<protein>
    <submittedName>
        <fullName evidence="2">Uncharacterized protein</fullName>
    </submittedName>
</protein>
<name>A0ABT5DAC7_9BACT</name>
<accession>A0ABT5DAC7</accession>
<evidence type="ECO:0000256" key="1">
    <source>
        <dbReference type="SAM" id="MobiDB-lite"/>
    </source>
</evidence>
<dbReference type="InterPro" id="IPR029063">
    <property type="entry name" value="SAM-dependent_MTases_sf"/>
</dbReference>
<dbReference type="PROSITE" id="PS00092">
    <property type="entry name" value="N6_MTASE"/>
    <property type="match status" value="1"/>
</dbReference>
<comment type="caution">
    <text evidence="2">The sequence shown here is derived from an EMBL/GenBank/DDBJ whole genome shotgun (WGS) entry which is preliminary data.</text>
</comment>
<sequence length="215" mass="24364">MSSTNRGAGRTGFDEYPTPAWAVRRLMEAVHFKGGHWLEPCAGEGAIISTIDRADVQWTAVEIQQRFEPLLRKLPRIESIKIGDFMDYRPPATLHSKRPFNAVVTNPPYLDAMEFVAHCLELSTHVAMLLRLNFLASNKRNTFMREHCPDVYVLPDRPSFTGKGTDSIEYAWFVWDSGARRTAGRLQVLPPTAPADRRRVREDAERPNRKASGNA</sequence>
<feature type="region of interest" description="Disordered" evidence="1">
    <location>
        <begin position="192"/>
        <end position="215"/>
    </location>
</feature>
<dbReference type="InterPro" id="IPR002052">
    <property type="entry name" value="DNA_methylase_N6_adenine_CS"/>
</dbReference>
<dbReference type="Proteomes" id="UP001221838">
    <property type="component" value="Unassembled WGS sequence"/>
</dbReference>
<dbReference type="RefSeq" id="WP_272139053.1">
    <property type="nucleotide sequence ID" value="NZ_JAQNDM010000002.1"/>
</dbReference>
<gene>
    <name evidence="2" type="ORF">POL68_16130</name>
</gene>
<dbReference type="SUPFAM" id="SSF53335">
    <property type="entry name" value="S-adenosyl-L-methionine-dependent methyltransferases"/>
    <property type="match status" value="1"/>
</dbReference>
<evidence type="ECO:0000313" key="3">
    <source>
        <dbReference type="Proteomes" id="UP001221838"/>
    </source>
</evidence>
<feature type="compositionally biased region" description="Basic and acidic residues" evidence="1">
    <location>
        <begin position="195"/>
        <end position="208"/>
    </location>
</feature>
<organism evidence="2 3">
    <name type="scientific">Stigmatella ashevillensis</name>
    <dbReference type="NCBI Taxonomy" id="2995309"/>
    <lineage>
        <taxon>Bacteria</taxon>
        <taxon>Pseudomonadati</taxon>
        <taxon>Myxococcota</taxon>
        <taxon>Myxococcia</taxon>
        <taxon>Myxococcales</taxon>
        <taxon>Cystobacterineae</taxon>
        <taxon>Archangiaceae</taxon>
        <taxon>Stigmatella</taxon>
    </lineage>
</organism>
<reference evidence="2 3" key="1">
    <citation type="submission" date="2022-11" db="EMBL/GenBank/DDBJ databases">
        <title>Minimal conservation of predation-associated metabolite biosynthetic gene clusters underscores biosynthetic potential of Myxococcota including descriptions for ten novel species: Archangium lansinium sp. nov., Myxococcus landrumus sp. nov., Nannocystis bai.</title>
        <authorList>
            <person name="Ahearne A."/>
            <person name="Stevens C."/>
            <person name="Dowd S."/>
        </authorList>
    </citation>
    <scope>NUCLEOTIDE SEQUENCE [LARGE SCALE GENOMIC DNA]</scope>
    <source>
        <strain evidence="2 3">NCWAL01</strain>
    </source>
</reference>
<proteinExistence type="predicted"/>
<dbReference type="EMBL" id="JAQNDM010000002">
    <property type="protein sequence ID" value="MDC0710004.1"/>
    <property type="molecule type" value="Genomic_DNA"/>
</dbReference>